<dbReference type="GO" id="GO:0008714">
    <property type="term" value="F:AMP nucleosidase activity"/>
    <property type="evidence" value="ECO:0007669"/>
    <property type="project" value="UniProtKB-EC"/>
</dbReference>
<dbReference type="Gene3D" id="3.40.50.450">
    <property type="match status" value="1"/>
</dbReference>
<evidence type="ECO:0000313" key="4">
    <source>
        <dbReference type="EMBL" id="BCG46596.1"/>
    </source>
</evidence>
<dbReference type="Proteomes" id="UP000515472">
    <property type="component" value="Chromosome"/>
</dbReference>
<dbReference type="GO" id="GO:0009691">
    <property type="term" value="P:cytokinin biosynthetic process"/>
    <property type="evidence" value="ECO:0007669"/>
    <property type="project" value="UniProtKB-UniRule"/>
</dbReference>
<evidence type="ECO:0000313" key="5">
    <source>
        <dbReference type="Proteomes" id="UP000515472"/>
    </source>
</evidence>
<dbReference type="InterPro" id="IPR005269">
    <property type="entry name" value="LOG"/>
</dbReference>
<accession>A0A6S6M3Q9</accession>
<evidence type="ECO:0000256" key="2">
    <source>
        <dbReference type="ARBA" id="ARBA00006763"/>
    </source>
</evidence>
<dbReference type="RefSeq" id="WP_185244768.1">
    <property type="nucleotide sequence ID" value="NZ_AP023213.1"/>
</dbReference>
<dbReference type="GO" id="GO:0005829">
    <property type="term" value="C:cytosol"/>
    <property type="evidence" value="ECO:0007669"/>
    <property type="project" value="TreeGrafter"/>
</dbReference>
<dbReference type="PANTHER" id="PTHR31223:SF70">
    <property type="entry name" value="LOG FAMILY PROTEIN YJL055W"/>
    <property type="match status" value="1"/>
</dbReference>
<dbReference type="EC" id="3.2.2.n1" evidence="3"/>
<dbReference type="Pfam" id="PF03641">
    <property type="entry name" value="Lysine_decarbox"/>
    <property type="match status" value="1"/>
</dbReference>
<name>A0A6S6M3Q9_9BACT</name>
<keyword evidence="3" id="KW-0378">Hydrolase</keyword>
<reference evidence="4 5" key="1">
    <citation type="submission" date="2020-06" db="EMBL/GenBank/DDBJ databases">
        <title>Interaction of electrochemicaly active bacteria, Geobacter bremensis R4 on different carbon anode.</title>
        <authorList>
            <person name="Meng L."/>
            <person name="Yoshida N."/>
        </authorList>
    </citation>
    <scope>NUCLEOTIDE SEQUENCE [LARGE SCALE GENOMIC DNA]</scope>
    <source>
        <strain evidence="4 5">R4</strain>
    </source>
</reference>
<comment type="catalytic activity">
    <reaction evidence="1">
        <text>AMP + H2O = D-ribose 5-phosphate + adenine</text>
        <dbReference type="Rhea" id="RHEA:20129"/>
        <dbReference type="ChEBI" id="CHEBI:15377"/>
        <dbReference type="ChEBI" id="CHEBI:16708"/>
        <dbReference type="ChEBI" id="CHEBI:78346"/>
        <dbReference type="ChEBI" id="CHEBI:456215"/>
        <dbReference type="EC" id="3.2.2.4"/>
    </reaction>
</comment>
<protein>
    <recommendedName>
        <fullName evidence="3">Cytokinin riboside 5'-monophosphate phosphoribohydrolase</fullName>
        <ecNumber evidence="3">3.2.2.n1</ecNumber>
    </recommendedName>
</protein>
<dbReference type="AlphaFoldDB" id="A0A6S6M3Q9"/>
<proteinExistence type="inferred from homology"/>
<dbReference type="PANTHER" id="PTHR31223">
    <property type="entry name" value="LOG FAMILY PROTEIN YJL055W"/>
    <property type="match status" value="1"/>
</dbReference>
<sequence length="196" mass="21454">MKRICVFCGSSPGVRPAYVESARELGRSLVDAGMELVYGGGGVGLMGALAQSVLDAGGRVTGVIPRFLVEKELAHKHLSDLHIVESMHERKALMAQLADGFIALPGGVGTLEEFVEILTWSQLGIHRKPCGLLNLEGYYHRFLEFFHHMIEEQFAPPETVETLVVSAKPDALLQAMSRFQQPHLDKVGWALGFAET</sequence>
<dbReference type="EMBL" id="AP023213">
    <property type="protein sequence ID" value="BCG46596.1"/>
    <property type="molecule type" value="Genomic_DNA"/>
</dbReference>
<evidence type="ECO:0000256" key="3">
    <source>
        <dbReference type="RuleBase" id="RU363015"/>
    </source>
</evidence>
<keyword evidence="5" id="KW-1185">Reference proteome</keyword>
<dbReference type="InterPro" id="IPR031100">
    <property type="entry name" value="LOG_fam"/>
</dbReference>
<evidence type="ECO:0000256" key="1">
    <source>
        <dbReference type="ARBA" id="ARBA00000274"/>
    </source>
</evidence>
<organism evidence="4 5">
    <name type="scientific">Citrifermentans bremense</name>
    <dbReference type="NCBI Taxonomy" id="60035"/>
    <lineage>
        <taxon>Bacteria</taxon>
        <taxon>Pseudomonadati</taxon>
        <taxon>Thermodesulfobacteriota</taxon>
        <taxon>Desulfuromonadia</taxon>
        <taxon>Geobacterales</taxon>
        <taxon>Geobacteraceae</taxon>
        <taxon>Citrifermentans</taxon>
    </lineage>
</organism>
<comment type="similarity">
    <text evidence="2 3">Belongs to the LOG family.</text>
</comment>
<dbReference type="NCBIfam" id="TIGR00730">
    <property type="entry name" value="Rossman fold protein, TIGR00730 family"/>
    <property type="match status" value="1"/>
</dbReference>
<dbReference type="SUPFAM" id="SSF102405">
    <property type="entry name" value="MCP/YpsA-like"/>
    <property type="match status" value="1"/>
</dbReference>
<gene>
    <name evidence="4" type="ORF">GEOBRER4_n1401</name>
</gene>
<dbReference type="KEGG" id="gbn:GEOBRER4_13460"/>
<keyword evidence="3" id="KW-0203">Cytokinin biosynthesis</keyword>